<dbReference type="Proteomes" id="UP000694240">
    <property type="component" value="Chromosome 12"/>
</dbReference>
<reference evidence="2 3" key="1">
    <citation type="submission" date="2020-12" db="EMBL/GenBank/DDBJ databases">
        <title>Concerted genomic and epigenomic changes stabilize Arabidopsis allopolyploids.</title>
        <authorList>
            <person name="Chen Z."/>
        </authorList>
    </citation>
    <scope>NUCLEOTIDE SEQUENCE [LARGE SCALE GENOMIC DNA]</scope>
    <source>
        <strain evidence="2">Allo738</strain>
        <tissue evidence="2">Leaf</tissue>
    </source>
</reference>
<name>A0A8T1Y322_9BRAS</name>
<dbReference type="EMBL" id="JAEFBK010000012">
    <property type="protein sequence ID" value="KAG7541407.1"/>
    <property type="molecule type" value="Genomic_DNA"/>
</dbReference>
<dbReference type="InterPro" id="IPR053781">
    <property type="entry name" value="F-box_AtFBL13-like"/>
</dbReference>
<proteinExistence type="predicted"/>
<dbReference type="AlphaFoldDB" id="A0A8T1Y322"/>
<evidence type="ECO:0000313" key="2">
    <source>
        <dbReference type="EMBL" id="KAG7541407.1"/>
    </source>
</evidence>
<dbReference type="PANTHER" id="PTHR31900">
    <property type="entry name" value="F-BOX/RNI SUPERFAMILY PROTEIN-RELATED"/>
    <property type="match status" value="1"/>
</dbReference>
<dbReference type="CDD" id="cd22160">
    <property type="entry name" value="F-box_AtFBL13-like"/>
    <property type="match status" value="1"/>
</dbReference>
<feature type="domain" description="FBD" evidence="1">
    <location>
        <begin position="268"/>
        <end position="339"/>
    </location>
</feature>
<dbReference type="PANTHER" id="PTHR31900:SF34">
    <property type="entry name" value="EMB|CAB62440.1-RELATED"/>
    <property type="match status" value="1"/>
</dbReference>
<dbReference type="InterPro" id="IPR006566">
    <property type="entry name" value="FBD"/>
</dbReference>
<dbReference type="Pfam" id="PF08387">
    <property type="entry name" value="FBD"/>
    <property type="match status" value="1"/>
</dbReference>
<dbReference type="InterPro" id="IPR050232">
    <property type="entry name" value="FBL13/AtMIF1-like"/>
</dbReference>
<keyword evidence="3" id="KW-1185">Reference proteome</keyword>
<sequence length="339" mass="38974">MDRISQLSDDLLLRILSCVPTKDVVATCLLSKRWQFLWMLVPQLRYNVINHTGDYKSFSQFVYRSLLSNKAPVLERLHLNLGPDCPAIDIGLWIGCPNLEELFLERHDQDSEMDFTVVVPSLRRLSMMDKNYVKCGRYVIDVPSLKYLNITDEAVYNVRQIENMPELVEAYVEITQGVTHKFLRALTSVRHLSLCLSLSEIMCPSGMIFNQLVHLNLYTFAQGWWDLLIYMLQGSPKLRFLKLIDKHDSLLFGEETPIGWKLPSSVPECLLFSLEAFEWIGYKGRRGDREMATYILKNATCLRTATFTPESSDVGEKYHMLKELASIPTASTSSKLLFD</sequence>
<protein>
    <submittedName>
        <fullName evidence="2">F-box domain</fullName>
    </submittedName>
</protein>
<dbReference type="SMART" id="SM00579">
    <property type="entry name" value="FBD"/>
    <property type="match status" value="1"/>
</dbReference>
<accession>A0A8T1Y322</accession>
<evidence type="ECO:0000313" key="3">
    <source>
        <dbReference type="Proteomes" id="UP000694240"/>
    </source>
</evidence>
<evidence type="ECO:0000259" key="1">
    <source>
        <dbReference type="SMART" id="SM00579"/>
    </source>
</evidence>
<organism evidence="2 3">
    <name type="scientific">Arabidopsis thaliana x Arabidopsis arenosa</name>
    <dbReference type="NCBI Taxonomy" id="1240361"/>
    <lineage>
        <taxon>Eukaryota</taxon>
        <taxon>Viridiplantae</taxon>
        <taxon>Streptophyta</taxon>
        <taxon>Embryophyta</taxon>
        <taxon>Tracheophyta</taxon>
        <taxon>Spermatophyta</taxon>
        <taxon>Magnoliopsida</taxon>
        <taxon>eudicotyledons</taxon>
        <taxon>Gunneridae</taxon>
        <taxon>Pentapetalae</taxon>
        <taxon>rosids</taxon>
        <taxon>malvids</taxon>
        <taxon>Brassicales</taxon>
        <taxon>Brassicaceae</taxon>
        <taxon>Camelineae</taxon>
        <taxon>Arabidopsis</taxon>
    </lineage>
</organism>
<comment type="caution">
    <text evidence="2">The sequence shown here is derived from an EMBL/GenBank/DDBJ whole genome shotgun (WGS) entry which is preliminary data.</text>
</comment>
<dbReference type="Pfam" id="PF00646">
    <property type="entry name" value="F-box"/>
    <property type="match status" value="1"/>
</dbReference>
<gene>
    <name evidence="2" type="ORF">ISN45_Aa07g015060</name>
</gene>
<dbReference type="InterPro" id="IPR001810">
    <property type="entry name" value="F-box_dom"/>
</dbReference>